<keyword evidence="1" id="KW-1003">Cell membrane</keyword>
<dbReference type="RefSeq" id="WP_156574895.1">
    <property type="nucleotide sequence ID" value="NZ_CP046415.1"/>
</dbReference>
<accession>A0A6I6D586</accession>
<keyword evidence="2" id="KW-0997">Cell inner membrane</keyword>
<sequence length="295" mass="32662">MQTRLPSCPPSRPTLHHYRTVIVSDVHLGTPDARPDRLLEFLGTVHCDTLILNGDLLDVWQMQRRRWQWSAEKSELFRRLQALIEAGTRVAYVPGNHDECFRAFVGQTFAGVSLHRELRLTLADGRRALVLHGDEFDDEIAPSSPARWLGDLGYGGLLRLDRLRRRLKQLLGHRPGHHLGRGDRHGSLVRAIKSRVPGARAHVARFEAAALAHARREGVDVIVCGHIHHPNLHQCDGVTYANSGDWVEGCSALVEHADGSLDVIEWDGLSAVSPIAPADRTPESEPEGPVAISGN</sequence>
<evidence type="ECO:0000313" key="9">
    <source>
        <dbReference type="Proteomes" id="UP000427716"/>
    </source>
</evidence>
<dbReference type="CDD" id="cd07398">
    <property type="entry name" value="MPP_YbbF-LpxH"/>
    <property type="match status" value="1"/>
</dbReference>
<dbReference type="InterPro" id="IPR029052">
    <property type="entry name" value="Metallo-depent_PP-like"/>
</dbReference>
<evidence type="ECO:0000256" key="3">
    <source>
        <dbReference type="ARBA" id="ARBA00022723"/>
    </source>
</evidence>
<evidence type="ECO:0000256" key="5">
    <source>
        <dbReference type="ARBA" id="ARBA00023211"/>
    </source>
</evidence>
<reference evidence="8 9" key="1">
    <citation type="submission" date="2019-11" db="EMBL/GenBank/DDBJ databases">
        <authorList>
            <person name="Zhang J."/>
            <person name="Sun C."/>
        </authorList>
    </citation>
    <scope>NUCLEOTIDE SEQUENCE [LARGE SCALE GENOMIC DNA]</scope>
    <source>
        <strain evidence="9">sp2</strain>
    </source>
</reference>
<dbReference type="PANTHER" id="PTHR34990">
    <property type="entry name" value="UDP-2,3-DIACYLGLUCOSAMINE HYDROLASE-RELATED"/>
    <property type="match status" value="1"/>
</dbReference>
<evidence type="ECO:0000256" key="6">
    <source>
        <dbReference type="SAM" id="MobiDB-lite"/>
    </source>
</evidence>
<evidence type="ECO:0000256" key="2">
    <source>
        <dbReference type="ARBA" id="ARBA00022519"/>
    </source>
</evidence>
<organism evidence="8 9">
    <name type="scientific">Guyparkeria halophila</name>
    <dbReference type="NCBI Taxonomy" id="47960"/>
    <lineage>
        <taxon>Bacteria</taxon>
        <taxon>Pseudomonadati</taxon>
        <taxon>Pseudomonadota</taxon>
        <taxon>Gammaproteobacteria</taxon>
        <taxon>Chromatiales</taxon>
        <taxon>Thioalkalibacteraceae</taxon>
        <taxon>Guyparkeria</taxon>
    </lineage>
</organism>
<dbReference type="InterPro" id="IPR004843">
    <property type="entry name" value="Calcineurin-like_PHP"/>
</dbReference>
<dbReference type="GO" id="GO:0008758">
    <property type="term" value="F:UDP-2,3-diacylglucosamine hydrolase activity"/>
    <property type="evidence" value="ECO:0007669"/>
    <property type="project" value="TreeGrafter"/>
</dbReference>
<dbReference type="EMBL" id="CP046415">
    <property type="protein sequence ID" value="QGT79173.1"/>
    <property type="molecule type" value="Genomic_DNA"/>
</dbReference>
<dbReference type="GO" id="GO:0046872">
    <property type="term" value="F:metal ion binding"/>
    <property type="evidence" value="ECO:0007669"/>
    <property type="project" value="UniProtKB-KW"/>
</dbReference>
<protein>
    <submittedName>
        <fullName evidence="8">UDP-2,3-diacylglucosamine diphosphatase</fullName>
    </submittedName>
</protein>
<keyword evidence="3" id="KW-0479">Metal-binding</keyword>
<dbReference type="Pfam" id="PF00149">
    <property type="entry name" value="Metallophos"/>
    <property type="match status" value="1"/>
</dbReference>
<dbReference type="InterPro" id="IPR043461">
    <property type="entry name" value="LpxH-like"/>
</dbReference>
<feature type="domain" description="Calcineurin-like phosphoesterase" evidence="7">
    <location>
        <begin position="19"/>
        <end position="230"/>
    </location>
</feature>
<dbReference type="Proteomes" id="UP000427716">
    <property type="component" value="Chromosome"/>
</dbReference>
<dbReference type="GO" id="GO:0016020">
    <property type="term" value="C:membrane"/>
    <property type="evidence" value="ECO:0007669"/>
    <property type="project" value="GOC"/>
</dbReference>
<dbReference type="AlphaFoldDB" id="A0A6I6D586"/>
<dbReference type="PANTHER" id="PTHR34990:SF2">
    <property type="entry name" value="BLL8164 PROTEIN"/>
    <property type="match status" value="1"/>
</dbReference>
<feature type="region of interest" description="Disordered" evidence="6">
    <location>
        <begin position="274"/>
        <end position="295"/>
    </location>
</feature>
<dbReference type="GO" id="GO:0009245">
    <property type="term" value="P:lipid A biosynthetic process"/>
    <property type="evidence" value="ECO:0007669"/>
    <property type="project" value="TreeGrafter"/>
</dbReference>
<evidence type="ECO:0000313" key="8">
    <source>
        <dbReference type="EMBL" id="QGT79173.1"/>
    </source>
</evidence>
<keyword evidence="4" id="KW-0472">Membrane</keyword>
<name>A0A6I6D586_9GAMM</name>
<proteinExistence type="predicted"/>
<evidence type="ECO:0000256" key="4">
    <source>
        <dbReference type="ARBA" id="ARBA00023136"/>
    </source>
</evidence>
<dbReference type="KEGG" id="ghl:GM160_09895"/>
<evidence type="ECO:0000256" key="1">
    <source>
        <dbReference type="ARBA" id="ARBA00022475"/>
    </source>
</evidence>
<keyword evidence="9" id="KW-1185">Reference proteome</keyword>
<dbReference type="Gene3D" id="3.60.21.10">
    <property type="match status" value="1"/>
</dbReference>
<evidence type="ECO:0000259" key="7">
    <source>
        <dbReference type="Pfam" id="PF00149"/>
    </source>
</evidence>
<keyword evidence="5" id="KW-0464">Manganese</keyword>
<dbReference type="SUPFAM" id="SSF56300">
    <property type="entry name" value="Metallo-dependent phosphatases"/>
    <property type="match status" value="1"/>
</dbReference>
<gene>
    <name evidence="8" type="ORF">GM160_09895</name>
</gene>